<reference evidence="2 3" key="1">
    <citation type="submission" date="2019-10" db="EMBL/GenBank/DDBJ databases">
        <authorList>
            <person name="Palmer J.M."/>
        </authorList>
    </citation>
    <scope>NUCLEOTIDE SEQUENCE [LARGE SCALE GENOMIC DNA]</scope>
    <source>
        <strain evidence="2 3">TWF718</strain>
    </source>
</reference>
<comment type="caution">
    <text evidence="2">The sequence shown here is derived from an EMBL/GenBank/DDBJ whole genome shotgun (WGS) entry which is preliminary data.</text>
</comment>
<evidence type="ECO:0000313" key="2">
    <source>
        <dbReference type="EMBL" id="KAK6339940.1"/>
    </source>
</evidence>
<organism evidence="2 3">
    <name type="scientific">Orbilia javanica</name>
    <dbReference type="NCBI Taxonomy" id="47235"/>
    <lineage>
        <taxon>Eukaryota</taxon>
        <taxon>Fungi</taxon>
        <taxon>Dikarya</taxon>
        <taxon>Ascomycota</taxon>
        <taxon>Pezizomycotina</taxon>
        <taxon>Orbiliomycetes</taxon>
        <taxon>Orbiliales</taxon>
        <taxon>Orbiliaceae</taxon>
        <taxon>Orbilia</taxon>
    </lineage>
</organism>
<name>A0AAN8MND8_9PEZI</name>
<evidence type="ECO:0000256" key="1">
    <source>
        <dbReference type="SAM" id="Phobius"/>
    </source>
</evidence>
<dbReference type="AlphaFoldDB" id="A0AAN8MND8"/>
<dbReference type="EMBL" id="JAVHNR010000006">
    <property type="protein sequence ID" value="KAK6339940.1"/>
    <property type="molecule type" value="Genomic_DNA"/>
</dbReference>
<keyword evidence="1" id="KW-0812">Transmembrane</keyword>
<gene>
    <name evidence="2" type="ORF">TWF718_009329</name>
</gene>
<accession>A0AAN8MND8</accession>
<dbReference type="Proteomes" id="UP001313282">
    <property type="component" value="Unassembled WGS sequence"/>
</dbReference>
<keyword evidence="3" id="KW-1185">Reference proteome</keyword>
<sequence>MGYIIWNRNLTITFKEIPFLNYNTDHLSNPIYVLGWAFRFLFLFGVCQLSLLTLLAIYAKVYDFVREYLVVKGYIYGDSSWFGEPSTWRDLPRGWKFRDELWLEDDMRKFMKMKMNDRRSGRFYNG</sequence>
<evidence type="ECO:0000313" key="3">
    <source>
        <dbReference type="Proteomes" id="UP001313282"/>
    </source>
</evidence>
<keyword evidence="1" id="KW-1133">Transmembrane helix</keyword>
<proteinExistence type="predicted"/>
<keyword evidence="1" id="KW-0472">Membrane</keyword>
<protein>
    <submittedName>
        <fullName evidence="2">Uncharacterized protein</fullName>
    </submittedName>
</protein>
<feature type="transmembrane region" description="Helical" evidence="1">
    <location>
        <begin position="36"/>
        <end position="59"/>
    </location>
</feature>